<evidence type="ECO:0000256" key="1">
    <source>
        <dbReference type="SAM" id="SignalP"/>
    </source>
</evidence>
<sequence>MTRRLTILPLKFALSATLALALSVAPVSANDWGSRNDHDDTTAILGLLLGLATLGILLSDDDGANKDTYKRKYPPRKVHRKPVPRHLILPSDCLRTYRMQDGKRKFFSKRCMKRNFSYYSKLPRSCRDTIVARNKQGTYVTRKVYYPRCLRKHGYRQSRYY</sequence>
<proteinExistence type="predicted"/>
<feature type="chain" id="PRO_5047086100" description="Lectin-like protein BA14k" evidence="1">
    <location>
        <begin position="30"/>
        <end position="161"/>
    </location>
</feature>
<keyword evidence="3" id="KW-1185">Reference proteome</keyword>
<evidence type="ECO:0000313" key="3">
    <source>
        <dbReference type="Proteomes" id="UP000609802"/>
    </source>
</evidence>
<name>A0ABQ3J8Y0_9RHOB</name>
<dbReference type="Proteomes" id="UP000609802">
    <property type="component" value="Unassembled WGS sequence"/>
</dbReference>
<organism evidence="2 3">
    <name type="scientific">Aliiroseovarius zhejiangensis</name>
    <dbReference type="NCBI Taxonomy" id="1632025"/>
    <lineage>
        <taxon>Bacteria</taxon>
        <taxon>Pseudomonadati</taxon>
        <taxon>Pseudomonadota</taxon>
        <taxon>Alphaproteobacteria</taxon>
        <taxon>Rhodobacterales</taxon>
        <taxon>Paracoccaceae</taxon>
        <taxon>Aliiroseovarius</taxon>
    </lineage>
</organism>
<gene>
    <name evidence="2" type="ORF">GCM10016455_25250</name>
</gene>
<reference evidence="3" key="1">
    <citation type="journal article" date="2019" name="Int. J. Syst. Evol. Microbiol.">
        <title>The Global Catalogue of Microorganisms (GCM) 10K type strain sequencing project: providing services to taxonomists for standard genome sequencing and annotation.</title>
        <authorList>
            <consortium name="The Broad Institute Genomics Platform"/>
            <consortium name="The Broad Institute Genome Sequencing Center for Infectious Disease"/>
            <person name="Wu L."/>
            <person name="Ma J."/>
        </authorList>
    </citation>
    <scope>NUCLEOTIDE SEQUENCE [LARGE SCALE GENOMIC DNA]</scope>
    <source>
        <strain evidence="3">KCTC 42443</strain>
    </source>
</reference>
<feature type="signal peptide" evidence="1">
    <location>
        <begin position="1"/>
        <end position="29"/>
    </location>
</feature>
<evidence type="ECO:0008006" key="4">
    <source>
        <dbReference type="Google" id="ProtNLM"/>
    </source>
</evidence>
<accession>A0ABQ3J8Y0</accession>
<evidence type="ECO:0000313" key="2">
    <source>
        <dbReference type="EMBL" id="GHF02902.1"/>
    </source>
</evidence>
<dbReference type="EMBL" id="BNCH01000005">
    <property type="protein sequence ID" value="GHF02902.1"/>
    <property type="molecule type" value="Genomic_DNA"/>
</dbReference>
<protein>
    <recommendedName>
        <fullName evidence="4">Lectin-like protein BA14k</fullName>
    </recommendedName>
</protein>
<keyword evidence="1" id="KW-0732">Signal</keyword>
<comment type="caution">
    <text evidence="2">The sequence shown here is derived from an EMBL/GenBank/DDBJ whole genome shotgun (WGS) entry which is preliminary data.</text>
</comment>
<dbReference type="RefSeq" id="WP_191286897.1">
    <property type="nucleotide sequence ID" value="NZ_BNCH01000005.1"/>
</dbReference>